<reference evidence="1 2" key="1">
    <citation type="submission" date="2024-04" db="EMBL/GenBank/DDBJ databases">
        <title>Tritrichomonas musculus Genome.</title>
        <authorList>
            <person name="Alves-Ferreira E."/>
            <person name="Grigg M."/>
            <person name="Lorenzi H."/>
            <person name="Galac M."/>
        </authorList>
    </citation>
    <scope>NUCLEOTIDE SEQUENCE [LARGE SCALE GENOMIC DNA]</scope>
    <source>
        <strain evidence="1 2">EAF2021</strain>
    </source>
</reference>
<evidence type="ECO:0000313" key="1">
    <source>
        <dbReference type="EMBL" id="KAK8871988.1"/>
    </source>
</evidence>
<keyword evidence="2" id="KW-1185">Reference proteome</keyword>
<name>A0ABR2J3C2_9EUKA</name>
<dbReference type="EMBL" id="JAPFFF010000013">
    <property type="protein sequence ID" value="KAK8871988.1"/>
    <property type="molecule type" value="Genomic_DNA"/>
</dbReference>
<gene>
    <name evidence="1" type="ORF">M9Y10_007740</name>
</gene>
<organism evidence="1 2">
    <name type="scientific">Tritrichomonas musculus</name>
    <dbReference type="NCBI Taxonomy" id="1915356"/>
    <lineage>
        <taxon>Eukaryota</taxon>
        <taxon>Metamonada</taxon>
        <taxon>Parabasalia</taxon>
        <taxon>Tritrichomonadida</taxon>
        <taxon>Tritrichomonadidae</taxon>
        <taxon>Tritrichomonas</taxon>
    </lineage>
</organism>
<dbReference type="Proteomes" id="UP001470230">
    <property type="component" value="Unassembled WGS sequence"/>
</dbReference>
<protein>
    <submittedName>
        <fullName evidence="1">Uncharacterized protein</fullName>
    </submittedName>
</protein>
<accession>A0ABR2J3C2</accession>
<sequence length="99" mass="11664">MFPSGMYQNCFDYRSQCHCAEFILKSYGWTNSKIAKLFGVDPKAYEKQIKLPLDSNNNGRLFLLDEEEQLLLIEKVKKLNEESTHQTLYDAEQMVIEFF</sequence>
<proteinExistence type="predicted"/>
<evidence type="ECO:0000313" key="2">
    <source>
        <dbReference type="Proteomes" id="UP001470230"/>
    </source>
</evidence>
<comment type="caution">
    <text evidence="1">The sequence shown here is derived from an EMBL/GenBank/DDBJ whole genome shotgun (WGS) entry which is preliminary data.</text>
</comment>